<evidence type="ECO:0000256" key="5">
    <source>
        <dbReference type="SAM" id="Phobius"/>
    </source>
</evidence>
<organism evidence="7 8">
    <name type="scientific">Streptacidiphilus cavernicola</name>
    <dbReference type="NCBI Taxonomy" id="3342716"/>
    <lineage>
        <taxon>Bacteria</taxon>
        <taxon>Bacillati</taxon>
        <taxon>Actinomycetota</taxon>
        <taxon>Actinomycetes</taxon>
        <taxon>Kitasatosporales</taxon>
        <taxon>Streptomycetaceae</taxon>
        <taxon>Streptacidiphilus</taxon>
    </lineage>
</organism>
<protein>
    <submittedName>
        <fullName evidence="7">Ferric reductase-like transmembrane domain-containing protein</fullName>
    </submittedName>
</protein>
<feature type="transmembrane region" description="Helical" evidence="5">
    <location>
        <begin position="54"/>
        <end position="74"/>
    </location>
</feature>
<feature type="transmembrane region" description="Helical" evidence="5">
    <location>
        <begin position="94"/>
        <end position="114"/>
    </location>
</feature>
<feature type="domain" description="Ferric oxidoreductase" evidence="6">
    <location>
        <begin position="15"/>
        <end position="136"/>
    </location>
</feature>
<accession>A0ABV6UE24</accession>
<dbReference type="EMBL" id="JBHEZZ010000001">
    <property type="protein sequence ID" value="MFC1399704.1"/>
    <property type="molecule type" value="Genomic_DNA"/>
</dbReference>
<reference evidence="7 8" key="1">
    <citation type="submission" date="2024-09" db="EMBL/GenBank/DDBJ databases">
        <authorList>
            <person name="Lee S.D."/>
        </authorList>
    </citation>
    <scope>NUCLEOTIDE SEQUENCE [LARGE SCALE GENOMIC DNA]</scope>
    <source>
        <strain evidence="7 8">N1-5</strain>
    </source>
</reference>
<keyword evidence="2 5" id="KW-0812">Transmembrane</keyword>
<evidence type="ECO:0000313" key="7">
    <source>
        <dbReference type="EMBL" id="MFC1399704.1"/>
    </source>
</evidence>
<sequence>MSSSSPVLWYAGQATGVVSLVLFSAVTVLGVTVQMRGRLPGLPRFGTVTLHRTLSMLAMVFLAIHIVTAVADSYVNISLVDSVVPFVSDFQPLWLGLGTVGFDLLLAVIVTSVLRARIGHRVWRAVHWLAYASWPVAVVHGLTLGSGTGGMASGVALWLTVVCVAAVLAAVAVRIRVALRPSAPDTPAALLARSESVDAAHRTAAAAPAREYADTRKGA</sequence>
<keyword evidence="4 5" id="KW-0472">Membrane</keyword>
<proteinExistence type="predicted"/>
<comment type="caution">
    <text evidence="7">The sequence shown here is derived from an EMBL/GenBank/DDBJ whole genome shotgun (WGS) entry which is preliminary data.</text>
</comment>
<gene>
    <name evidence="7" type="ORF">ACEZDJ_00145</name>
</gene>
<evidence type="ECO:0000313" key="8">
    <source>
        <dbReference type="Proteomes" id="UP001592528"/>
    </source>
</evidence>
<feature type="transmembrane region" description="Helical" evidence="5">
    <location>
        <begin position="12"/>
        <end position="33"/>
    </location>
</feature>
<feature type="transmembrane region" description="Helical" evidence="5">
    <location>
        <begin position="155"/>
        <end position="173"/>
    </location>
</feature>
<name>A0ABV6UE24_9ACTN</name>
<dbReference type="InterPro" id="IPR013130">
    <property type="entry name" value="Fe3_Rdtase_TM_dom"/>
</dbReference>
<dbReference type="Pfam" id="PF01794">
    <property type="entry name" value="Ferric_reduct"/>
    <property type="match status" value="1"/>
</dbReference>
<evidence type="ECO:0000256" key="1">
    <source>
        <dbReference type="ARBA" id="ARBA00004141"/>
    </source>
</evidence>
<keyword evidence="8" id="KW-1185">Reference proteome</keyword>
<evidence type="ECO:0000256" key="2">
    <source>
        <dbReference type="ARBA" id="ARBA00022692"/>
    </source>
</evidence>
<evidence type="ECO:0000256" key="4">
    <source>
        <dbReference type="ARBA" id="ARBA00023136"/>
    </source>
</evidence>
<feature type="transmembrane region" description="Helical" evidence="5">
    <location>
        <begin position="126"/>
        <end position="143"/>
    </location>
</feature>
<dbReference type="RefSeq" id="WP_063757625.1">
    <property type="nucleotide sequence ID" value="NZ_JBHEZZ010000001.1"/>
</dbReference>
<evidence type="ECO:0000256" key="3">
    <source>
        <dbReference type="ARBA" id="ARBA00022989"/>
    </source>
</evidence>
<evidence type="ECO:0000259" key="6">
    <source>
        <dbReference type="Pfam" id="PF01794"/>
    </source>
</evidence>
<comment type="subcellular location">
    <subcellularLocation>
        <location evidence="1">Membrane</location>
        <topology evidence="1">Multi-pass membrane protein</topology>
    </subcellularLocation>
</comment>
<dbReference type="Proteomes" id="UP001592528">
    <property type="component" value="Unassembled WGS sequence"/>
</dbReference>
<keyword evidence="3 5" id="KW-1133">Transmembrane helix</keyword>